<dbReference type="EMBL" id="LUGH01000010">
    <property type="protein sequence ID" value="OBZ91473.1"/>
    <property type="molecule type" value="Genomic_DNA"/>
</dbReference>
<protein>
    <submittedName>
        <fullName evidence="4">Uncharacterized protein C32A11.02c</fullName>
    </submittedName>
</protein>
<feature type="domain" description="HAM1-like N-terminal" evidence="3">
    <location>
        <begin position="22"/>
        <end position="651"/>
    </location>
</feature>
<feature type="region of interest" description="Disordered" evidence="1">
    <location>
        <begin position="182"/>
        <end position="207"/>
    </location>
</feature>
<comment type="caution">
    <text evidence="4">The sequence shown here is derived from an EMBL/GenBank/DDBJ whole genome shotgun (WGS) entry which is preliminary data.</text>
</comment>
<feature type="region of interest" description="Disordered" evidence="1">
    <location>
        <begin position="736"/>
        <end position="755"/>
    </location>
</feature>
<feature type="region of interest" description="Disordered" evidence="1">
    <location>
        <begin position="224"/>
        <end position="292"/>
    </location>
</feature>
<proteinExistence type="predicted"/>
<dbReference type="GO" id="GO:0008289">
    <property type="term" value="F:lipid binding"/>
    <property type="evidence" value="ECO:0007669"/>
    <property type="project" value="InterPro"/>
</dbReference>
<evidence type="ECO:0000313" key="5">
    <source>
        <dbReference type="Proteomes" id="UP000093000"/>
    </source>
</evidence>
<feature type="compositionally biased region" description="Low complexity" evidence="1">
    <location>
        <begin position="1"/>
        <end position="10"/>
    </location>
</feature>
<feature type="compositionally biased region" description="Polar residues" evidence="1">
    <location>
        <begin position="854"/>
        <end position="872"/>
    </location>
</feature>
<dbReference type="PANTHER" id="PTHR31138">
    <property type="entry name" value="CHROMOSOME 19, WHOLE GENOME SHOTGUN SEQUENCE"/>
    <property type="match status" value="1"/>
</dbReference>
<feature type="compositionally biased region" description="Polar residues" evidence="1">
    <location>
        <begin position="182"/>
        <end position="199"/>
    </location>
</feature>
<dbReference type="SUPFAM" id="SSF55394">
    <property type="entry name" value="Bactericidal permeability-increasing protein, BPI"/>
    <property type="match status" value="1"/>
</dbReference>
<dbReference type="OrthoDB" id="19394at2759"/>
<evidence type="ECO:0000313" key="4">
    <source>
        <dbReference type="EMBL" id="OBZ91473.1"/>
    </source>
</evidence>
<sequence length="872" mass="98985">MNTNTSSSSNQHNKPLSEVDPKAAKQRSAENKLQLLAVMQAISKEGRMPHNDQLIDLMERLKSNSVISSREHMISPDGKKLFADFRDLITTAEKALKVKNKEELFQSLVYHLHKMESPINRDHVSESVKSQDTDALRNESKKASSALYKIGKLMLVNNEFRSVLGELVDISQDLFNNVTGKVGNSLQQTGSDLQDSNKTTTDKSGKHLVDSALDAMLSKGDQMHDRELKRDSIHDQEPRLVNASKDDSRHQGLLNTGDSVHPNVISDSHHGTSEHQRLPEGAFDTSDVSPHNRTEEYQNKLRNQMKSHKDYAQSELNKKLPKEKQDELLQRLKLTLAEVQKNPEYQEAIETLMGLLKNWTSRLNKVTHDVTAKAKENDHPDQQSYRERAERELKTIIETWAQGQSVDPLLRGVQAVTEDARNDQELHHYYKSVINYANRLMREAGYAAEDRSTEDGKRLMEDGKKIVKGNYKDHLNNLSNEARKLMRLMAEDDISKELNHRVTAIHRDMWMDEEGNPAFKPQLLNDLKMTLLPAFIDEIKYVPLPRIEYSDSQFDVAIENLIISGDTLLPNVFDTKLESFSSFSLRATESSSQPSRQSLFIRMSEIQADIEDVVFFYKKKSGFPKLTDRGVASINIGGKGITLTVRVNTVNDNPAKTFKVVHCKANVDNLSIKVKDSKHDLLYKTLRPILASQIRKQIARGIETKVIEMLNQGDQKLTASIVNMNQRLQDKAYNALPEEEKAKHPRPSVSQARARPGMMSTLAAIINRNIQSRVQKRNERRQSDVSSRRSSRFFGRDKTASTSAEHPMEHSPMESTYAPVDSSTTERKHSIASPPLSPTQKHQPVESHFKNALDMSSAQEQHARNQYSQQQI</sequence>
<evidence type="ECO:0000259" key="2">
    <source>
        <dbReference type="Pfam" id="PF14613"/>
    </source>
</evidence>
<dbReference type="InterPro" id="IPR045967">
    <property type="entry name" value="HAM1-like_N"/>
</dbReference>
<gene>
    <name evidence="4" type="ORF">A0J61_00444</name>
</gene>
<feature type="region of interest" description="Disordered" evidence="1">
    <location>
        <begin position="768"/>
        <end position="872"/>
    </location>
</feature>
<reference evidence="4 5" key="1">
    <citation type="submission" date="2016-03" db="EMBL/GenBank/DDBJ databases">
        <title>Choanephora cucurbitarum.</title>
        <authorList>
            <person name="Min B."/>
            <person name="Park H."/>
            <person name="Park J.-H."/>
            <person name="Shin H.-D."/>
            <person name="Choi I.-G."/>
        </authorList>
    </citation>
    <scope>NUCLEOTIDE SEQUENCE [LARGE SCALE GENOMIC DNA]</scope>
    <source>
        <strain evidence="4 5">KUS-F28377</strain>
    </source>
</reference>
<dbReference type="PANTHER" id="PTHR31138:SF1">
    <property type="entry name" value="PDZ DOMAIN-CONTAINING PROTEIN"/>
    <property type="match status" value="1"/>
</dbReference>
<dbReference type="Pfam" id="PF19343">
    <property type="entry name" value="HAM1_N"/>
    <property type="match status" value="1"/>
</dbReference>
<dbReference type="InterPro" id="IPR027842">
    <property type="entry name" value="HAM1-like_C"/>
</dbReference>
<dbReference type="AlphaFoldDB" id="A0A1C7NQV0"/>
<dbReference type="InterPro" id="IPR017943">
    <property type="entry name" value="Bactericidal_perm-incr_a/b_dom"/>
</dbReference>
<evidence type="ECO:0000256" key="1">
    <source>
        <dbReference type="SAM" id="MobiDB-lite"/>
    </source>
</evidence>
<feature type="compositionally biased region" description="Basic and acidic residues" evidence="1">
    <location>
        <begin position="267"/>
        <end position="278"/>
    </location>
</feature>
<dbReference type="Gene3D" id="3.15.10.10">
    <property type="entry name" value="Bactericidal permeability-increasing protein, domain 1"/>
    <property type="match status" value="1"/>
</dbReference>
<organism evidence="4 5">
    <name type="scientific">Choanephora cucurbitarum</name>
    <dbReference type="NCBI Taxonomy" id="101091"/>
    <lineage>
        <taxon>Eukaryota</taxon>
        <taxon>Fungi</taxon>
        <taxon>Fungi incertae sedis</taxon>
        <taxon>Mucoromycota</taxon>
        <taxon>Mucoromycotina</taxon>
        <taxon>Mucoromycetes</taxon>
        <taxon>Mucorales</taxon>
        <taxon>Mucorineae</taxon>
        <taxon>Choanephoraceae</taxon>
        <taxon>Choanephoroideae</taxon>
        <taxon>Choanephora</taxon>
    </lineage>
</organism>
<dbReference type="InParanoid" id="A0A1C7NQV0"/>
<keyword evidence="5" id="KW-1185">Reference proteome</keyword>
<feature type="compositionally biased region" description="Basic and acidic residues" evidence="1">
    <location>
        <begin position="15"/>
        <end position="28"/>
    </location>
</feature>
<feature type="domain" description="HAM1-like C-terminal" evidence="2">
    <location>
        <begin position="666"/>
        <end position="736"/>
    </location>
</feature>
<dbReference type="Pfam" id="PF14613">
    <property type="entry name" value="HAM1_C"/>
    <property type="match status" value="1"/>
</dbReference>
<dbReference type="Proteomes" id="UP000093000">
    <property type="component" value="Unassembled WGS sequence"/>
</dbReference>
<feature type="region of interest" description="Disordered" evidence="1">
    <location>
        <begin position="1"/>
        <end position="28"/>
    </location>
</feature>
<feature type="compositionally biased region" description="Basic and acidic residues" evidence="1">
    <location>
        <begin position="776"/>
        <end position="787"/>
    </location>
</feature>
<evidence type="ECO:0000259" key="3">
    <source>
        <dbReference type="Pfam" id="PF19343"/>
    </source>
</evidence>
<dbReference type="STRING" id="101091.A0A1C7NQV0"/>
<name>A0A1C7NQV0_9FUNG</name>
<accession>A0A1C7NQV0</accession>
<feature type="compositionally biased region" description="Basic and acidic residues" evidence="1">
    <location>
        <begin position="224"/>
        <end position="250"/>
    </location>
</feature>